<name>A0A7W4ZZH4_9ACTN</name>
<dbReference type="AlphaFoldDB" id="A0A7W4ZZH4"/>
<protein>
    <submittedName>
        <fullName evidence="3">Uncharacterized protein</fullName>
    </submittedName>
</protein>
<evidence type="ECO:0000256" key="2">
    <source>
        <dbReference type="SAM" id="Phobius"/>
    </source>
</evidence>
<keyword evidence="2" id="KW-0812">Transmembrane</keyword>
<dbReference type="RefSeq" id="WP_184599603.1">
    <property type="nucleotide sequence ID" value="NZ_BMUP01000010.1"/>
</dbReference>
<dbReference type="Proteomes" id="UP000572907">
    <property type="component" value="Unassembled WGS sequence"/>
</dbReference>
<feature type="transmembrane region" description="Helical" evidence="2">
    <location>
        <begin position="101"/>
        <end position="118"/>
    </location>
</feature>
<evidence type="ECO:0000256" key="1">
    <source>
        <dbReference type="SAM" id="MobiDB-lite"/>
    </source>
</evidence>
<reference evidence="3 4" key="1">
    <citation type="submission" date="2020-08" db="EMBL/GenBank/DDBJ databases">
        <title>Genomic Encyclopedia of Type Strains, Phase III (KMG-III): the genomes of soil and plant-associated and newly described type strains.</title>
        <authorList>
            <person name="Whitman W."/>
        </authorList>
    </citation>
    <scope>NUCLEOTIDE SEQUENCE [LARGE SCALE GENOMIC DNA]</scope>
    <source>
        <strain evidence="3 4">CECT 3237</strain>
    </source>
</reference>
<keyword evidence="4" id="KW-1185">Reference proteome</keyword>
<evidence type="ECO:0000313" key="3">
    <source>
        <dbReference type="EMBL" id="MBB3081506.1"/>
    </source>
</evidence>
<accession>A0A7W4ZZH4</accession>
<comment type="caution">
    <text evidence="3">The sequence shown here is derived from an EMBL/GenBank/DDBJ whole genome shotgun (WGS) entry which is preliminary data.</text>
</comment>
<sequence length="224" mass="24742">MTDHGERPVVPWDLPDPGLEPTLQDPDVQPTIRDVDDATYVPTVLEAHWTGTEPAPESEVLHFGPGVPPLGLTDTAVDLWRGTAKPESRQKRRGRVHRLRRYRLAGAVLAIVLAWLFWQRQTADLRVTQVTVQTSSVVECDGTAEVVAVVKTNGAAGALTYEWNRSDGTSSGPREERLGRGQDETRLRLLWTFHGKGTSKATARLVIESPSRHTASASFAYICR</sequence>
<keyword evidence="2" id="KW-1133">Transmembrane helix</keyword>
<keyword evidence="2" id="KW-0472">Membrane</keyword>
<dbReference type="EMBL" id="JACHXE010000013">
    <property type="protein sequence ID" value="MBB3081506.1"/>
    <property type="molecule type" value="Genomic_DNA"/>
</dbReference>
<feature type="region of interest" description="Disordered" evidence="1">
    <location>
        <begin position="1"/>
        <end position="28"/>
    </location>
</feature>
<organism evidence="3 4">
    <name type="scientific">Streptomyces violarus</name>
    <dbReference type="NCBI Taxonomy" id="67380"/>
    <lineage>
        <taxon>Bacteria</taxon>
        <taxon>Bacillati</taxon>
        <taxon>Actinomycetota</taxon>
        <taxon>Actinomycetes</taxon>
        <taxon>Kitasatosporales</taxon>
        <taxon>Streptomycetaceae</taxon>
        <taxon>Streptomyces</taxon>
    </lineage>
</organism>
<proteinExistence type="predicted"/>
<evidence type="ECO:0000313" key="4">
    <source>
        <dbReference type="Proteomes" id="UP000572907"/>
    </source>
</evidence>
<gene>
    <name evidence="3" type="ORF">FHS41_008063</name>
</gene>